<organism evidence="2 3">
    <name type="scientific">Parascaris univalens</name>
    <name type="common">Nematode worm</name>
    <dbReference type="NCBI Taxonomy" id="6257"/>
    <lineage>
        <taxon>Eukaryota</taxon>
        <taxon>Metazoa</taxon>
        <taxon>Ecdysozoa</taxon>
        <taxon>Nematoda</taxon>
        <taxon>Chromadorea</taxon>
        <taxon>Rhabditida</taxon>
        <taxon>Spirurina</taxon>
        <taxon>Ascaridomorpha</taxon>
        <taxon>Ascaridoidea</taxon>
        <taxon>Ascarididae</taxon>
        <taxon>Parascaris</taxon>
    </lineage>
</organism>
<evidence type="ECO:0000313" key="4">
    <source>
        <dbReference type="WBParaSite" id="PgE118_g002_t03"/>
    </source>
</evidence>
<feature type="compositionally biased region" description="Basic and acidic residues" evidence="1">
    <location>
        <begin position="178"/>
        <end position="197"/>
    </location>
</feature>
<feature type="compositionally biased region" description="Acidic residues" evidence="1">
    <location>
        <begin position="1"/>
        <end position="10"/>
    </location>
</feature>
<dbReference type="Proteomes" id="UP000887569">
    <property type="component" value="Unplaced"/>
</dbReference>
<keyword evidence="2" id="KW-1185">Reference proteome</keyword>
<sequence>MATSVEEPESVDTQAGENPATAYGNEVCVETEESEFEKQEKQRQLRRKNPKKAKRKRVFVVTPQTQTANEKVTTVVNEKGEELLQITRDIDIEKADELFVNEVAAEMSDLADDEFQMKPRRYGVNICSYIFYWFRNSSFHKKLVKDYKEWYRDWVKYGDMAEIMRSVRMREKRLSSEHSEFRRSRRGERGTATRSYHEYSSASEEDDKQGNADNDTDDISKVQLHVDDDEK</sequence>
<evidence type="ECO:0000256" key="1">
    <source>
        <dbReference type="SAM" id="MobiDB-lite"/>
    </source>
</evidence>
<name>A0A915A149_PARUN</name>
<feature type="compositionally biased region" description="Basic residues" evidence="1">
    <location>
        <begin position="44"/>
        <end position="57"/>
    </location>
</feature>
<feature type="compositionally biased region" description="Basic and acidic residues" evidence="1">
    <location>
        <begin position="218"/>
        <end position="231"/>
    </location>
</feature>
<dbReference type="AlphaFoldDB" id="A0A915A149"/>
<dbReference type="WBParaSite" id="PgE118_g002_t02">
    <property type="protein sequence ID" value="PgE118_g002_t02"/>
    <property type="gene ID" value="PgE118_g002"/>
</dbReference>
<evidence type="ECO:0000313" key="3">
    <source>
        <dbReference type="WBParaSite" id="PgE118_g002_t02"/>
    </source>
</evidence>
<feature type="region of interest" description="Disordered" evidence="1">
    <location>
        <begin position="178"/>
        <end position="231"/>
    </location>
</feature>
<accession>A0A915A149</accession>
<proteinExistence type="predicted"/>
<dbReference type="WBParaSite" id="PgE118_g002_t03">
    <property type="protein sequence ID" value="PgE118_g002_t03"/>
    <property type="gene ID" value="PgE118_g002"/>
</dbReference>
<feature type="region of interest" description="Disordered" evidence="1">
    <location>
        <begin position="1"/>
        <end position="57"/>
    </location>
</feature>
<protein>
    <submittedName>
        <fullName evidence="3 4">Protein kinase domain-containing protein</fullName>
    </submittedName>
</protein>
<evidence type="ECO:0000313" key="2">
    <source>
        <dbReference type="Proteomes" id="UP000887569"/>
    </source>
</evidence>
<reference evidence="3 4" key="1">
    <citation type="submission" date="2022-11" db="UniProtKB">
        <authorList>
            <consortium name="WormBaseParasite"/>
        </authorList>
    </citation>
    <scope>IDENTIFICATION</scope>
</reference>